<evidence type="ECO:0000256" key="1">
    <source>
        <dbReference type="ARBA" id="ARBA00022676"/>
    </source>
</evidence>
<sequence>MKKAKRPLALLLSAAMLLSIPMFSTSAADLSQVNPGAAATAEAIASSMVQSVNLDKTELTLYTEKTATISATVSPDDVENKRVHFTSTTPAVTVVSESYDEETGVSTATLMGTEAAEGTIIAISENGYKTATCTVNVQKSVGENEFVIRSLEGGIITSNAVNPPAKEQPEMAFDNKRDTKFLSFSTSVWLQFQFKDGHRYPINQYAIVSAQNDHGRDPKDWDLLASNDGEHWVTLDSRRGETFEGDKLRRLFQFDNTEAYEYYRLDILSNNGDVTTQLTEFQLYECGAYPSWALGPFEKVDEYNPILTPSDEPVFHDPVTDSEVHWQEGHLYNPGAIVKDGVVNVLFRAQDDPLVSRVGLATSTDGLNFERYDSPILYPDNDFMYDIPGGGEDGGCEDPRVVKREDGTYVMTYTSYSRSKGKATLSVATSTDLINWTKHGPALVDYEENYQDLWTKSGSIVCDLVGEEMIARKIDGKYWMYFNEHPLYAATSDDLIHWEVVVDGNGNPQPIMTKRAGMYDSRIVEPGPPAIYTEYGILLIYNGANENPNGSGDPMVVHNAYLPGMALFDPDDPTKLITRMAQAFMYPEKDYELEGLVNNVCFVEGLVYYQGTWYLYYGTADSRLAVATYTPDPVDKTGLDEAIQSVDSLDLSGFTQESVDLLNEQLQTSREVYASAMYNQEQVDEFTEALQQAVRDLEPKPVEVKPVVADKDHYDVNETITLTVTTSLDVRQLALSNENGKGLGMQIPSSSIVGDKKVWTVTACLGTAGASRTITVNGRGSDGIFSPIGQVTISIGDVAPPASGPAEVYSAKILSDTAKVNEDFTVEVKTNLNTTKLSVRNERDRAISFTVDNCVDEGDVRTYTITMQVGSTGFRLFSFLGANSDKEWCDVSVESSITITK</sequence>
<dbReference type="InterPro" id="IPR000421">
    <property type="entry name" value="FA58C"/>
</dbReference>
<dbReference type="InterPro" id="IPR023296">
    <property type="entry name" value="Glyco_hydro_beta-prop_sf"/>
</dbReference>
<reference evidence="8" key="1">
    <citation type="submission" date="2020-07" db="EMBL/GenBank/DDBJ databases">
        <title>Complete genome sequencing of Clostridia bacterium strain 12CBH8.</title>
        <authorList>
            <person name="Sakamoto M."/>
            <person name="Murakami T."/>
            <person name="Mori H."/>
        </authorList>
    </citation>
    <scope>NUCLEOTIDE SEQUENCE [LARGE SCALE GENOMIC DNA]</scope>
    <source>
        <strain evidence="8">12CBH8</strain>
    </source>
</reference>
<protein>
    <recommendedName>
        <fullName evidence="6">F5/8 type C domain-containing protein</fullName>
    </recommendedName>
</protein>
<keyword evidence="3" id="KW-0378">Hydrolase</keyword>
<dbReference type="Gene3D" id="2.60.120.260">
    <property type="entry name" value="Galactose-binding domain-like"/>
    <property type="match status" value="1"/>
</dbReference>
<evidence type="ECO:0000313" key="7">
    <source>
        <dbReference type="EMBL" id="BCI61118.1"/>
    </source>
</evidence>
<evidence type="ECO:0000256" key="4">
    <source>
        <dbReference type="ARBA" id="ARBA00024356"/>
    </source>
</evidence>
<keyword evidence="1" id="KW-0328">Glycosyltransferase</keyword>
<dbReference type="Pfam" id="PF00754">
    <property type="entry name" value="F5_F8_type_C"/>
    <property type="match status" value="1"/>
</dbReference>
<dbReference type="Pfam" id="PF04041">
    <property type="entry name" value="Glyco_hydro_130"/>
    <property type="match status" value="1"/>
</dbReference>
<dbReference type="RefSeq" id="WP_141682370.1">
    <property type="nucleotide sequence ID" value="NZ_AP023321.1"/>
</dbReference>
<comment type="similarity">
    <text evidence="4">Belongs to the glycosyl hydrolase 130 family.</text>
</comment>
<dbReference type="SUPFAM" id="SSF49785">
    <property type="entry name" value="Galactose-binding domain-like"/>
    <property type="match status" value="1"/>
</dbReference>
<evidence type="ECO:0000313" key="8">
    <source>
        <dbReference type="Proteomes" id="UP000593890"/>
    </source>
</evidence>
<keyword evidence="3" id="KW-0326">Glycosidase</keyword>
<dbReference type="KEGG" id="sman:C12CBH8_17570"/>
<proteinExistence type="inferred from homology"/>
<dbReference type="InterPro" id="IPR007184">
    <property type="entry name" value="Mannoside_phosphorylase"/>
</dbReference>
<dbReference type="SUPFAM" id="SSF75005">
    <property type="entry name" value="Arabinanase/levansucrase/invertase"/>
    <property type="match status" value="1"/>
</dbReference>
<dbReference type="Gene3D" id="2.60.40.1080">
    <property type="match status" value="1"/>
</dbReference>
<dbReference type="GO" id="GO:0016757">
    <property type="term" value="F:glycosyltransferase activity"/>
    <property type="evidence" value="ECO:0007669"/>
    <property type="project" value="UniProtKB-KW"/>
</dbReference>
<gene>
    <name evidence="7" type="ORF">C12CBH8_17570</name>
</gene>
<keyword evidence="5" id="KW-0732">Signal</keyword>
<dbReference type="GO" id="GO:0016798">
    <property type="term" value="F:hydrolase activity, acting on glycosyl bonds"/>
    <property type="evidence" value="ECO:0007669"/>
    <property type="project" value="UniProtKB-KW"/>
</dbReference>
<dbReference type="EMBL" id="AP023321">
    <property type="protein sequence ID" value="BCI61118.1"/>
    <property type="molecule type" value="Genomic_DNA"/>
</dbReference>
<dbReference type="Gene3D" id="1.20.1270.90">
    <property type="entry name" value="AF1782-like"/>
    <property type="match status" value="1"/>
</dbReference>
<dbReference type="PANTHER" id="PTHR34106:SF5">
    <property type="entry name" value="GLYCOSIDASE"/>
    <property type="match status" value="1"/>
</dbReference>
<feature type="chain" id="PRO_5030640794" description="F5/8 type C domain-containing protein" evidence="5">
    <location>
        <begin position="28"/>
        <end position="901"/>
    </location>
</feature>
<dbReference type="CDD" id="cd18610">
    <property type="entry name" value="GH130_BT3780-like"/>
    <property type="match status" value="1"/>
</dbReference>
<name>A0A7I8D2S3_9FIRM</name>
<evidence type="ECO:0000259" key="6">
    <source>
        <dbReference type="Pfam" id="PF00754"/>
    </source>
</evidence>
<dbReference type="Gene3D" id="2.115.10.20">
    <property type="entry name" value="Glycosyl hydrolase domain, family 43"/>
    <property type="match status" value="1"/>
</dbReference>
<dbReference type="Proteomes" id="UP000593890">
    <property type="component" value="Chromosome"/>
</dbReference>
<evidence type="ECO:0000256" key="5">
    <source>
        <dbReference type="SAM" id="SignalP"/>
    </source>
</evidence>
<feature type="signal peptide" evidence="5">
    <location>
        <begin position="1"/>
        <end position="27"/>
    </location>
</feature>
<accession>A0A7I8D2S3</accession>
<feature type="domain" description="F5/8 type C" evidence="6">
    <location>
        <begin position="165"/>
        <end position="273"/>
    </location>
</feature>
<dbReference type="AlphaFoldDB" id="A0A7I8D2S3"/>
<keyword evidence="2" id="KW-0808">Transferase</keyword>
<evidence type="ECO:0000256" key="3">
    <source>
        <dbReference type="ARBA" id="ARBA00023295"/>
    </source>
</evidence>
<keyword evidence="8" id="KW-1185">Reference proteome</keyword>
<dbReference type="PANTHER" id="PTHR34106">
    <property type="entry name" value="GLYCOSIDASE"/>
    <property type="match status" value="1"/>
</dbReference>
<evidence type="ECO:0000256" key="2">
    <source>
        <dbReference type="ARBA" id="ARBA00022679"/>
    </source>
</evidence>
<dbReference type="InterPro" id="IPR008979">
    <property type="entry name" value="Galactose-bd-like_sf"/>
</dbReference>
<organism evidence="7 8">
    <name type="scientific">Solibaculum mannosilyticum</name>
    <dbReference type="NCBI Taxonomy" id="2780922"/>
    <lineage>
        <taxon>Bacteria</taxon>
        <taxon>Bacillati</taxon>
        <taxon>Bacillota</taxon>
        <taxon>Clostridia</taxon>
        <taxon>Eubacteriales</taxon>
        <taxon>Oscillospiraceae</taxon>
        <taxon>Solibaculum</taxon>
    </lineage>
</organism>